<dbReference type="RefSeq" id="WP_130416283.1">
    <property type="nucleotide sequence ID" value="NZ_SGWX01000001.1"/>
</dbReference>
<dbReference type="AlphaFoldDB" id="A0A4V2EYF8"/>
<evidence type="ECO:0008006" key="3">
    <source>
        <dbReference type="Google" id="ProtNLM"/>
    </source>
</evidence>
<name>A0A4V2EYF8_9MICO</name>
<gene>
    <name evidence="1" type="ORF">EV386_3193</name>
</gene>
<proteinExistence type="predicted"/>
<dbReference type="EMBL" id="SGWX01000001">
    <property type="protein sequence ID" value="RZS62840.1"/>
    <property type="molecule type" value="Genomic_DNA"/>
</dbReference>
<accession>A0A4V2EYF8</accession>
<evidence type="ECO:0000313" key="1">
    <source>
        <dbReference type="EMBL" id="RZS62840.1"/>
    </source>
</evidence>
<protein>
    <recommendedName>
        <fullName evidence="3">PKD domain-containing protein</fullName>
    </recommendedName>
</protein>
<comment type="caution">
    <text evidence="1">The sequence shown here is derived from an EMBL/GenBank/DDBJ whole genome shotgun (WGS) entry which is preliminary data.</text>
</comment>
<dbReference type="OrthoDB" id="5192284at2"/>
<sequence>MRVTTGLLAASLAAGSLTGVPSAVGADREGYYGFVDGDVGEFQVEAEDSAWESSGGGRTEKEQSLPAELFFRADATYCALASAGSDWIESSPSGPCGEDALYEFTLPPCQDGSYELAPLWVQRLRPDGTYGTPELVSGRQCVTAADLQAEARREFATLHVPTPDATLQTASPTLLVNAWYPAHTTATPITREATLLGVPVQVRAIPTQYTWDFDDPFSPTGPTLTTTDPGRAWTPGDGDVDHTWTAHAWTRLGDPDTPTGKNAETHRAANGAKYRTNVTITLTTTWQGQYRILGAPTWTTIPDTLTTTSPAGTYTLTEARTHLYCDTLNGDTTC</sequence>
<organism evidence="1 2">
    <name type="scientific">Xylanimonas ulmi</name>
    <dbReference type="NCBI Taxonomy" id="228973"/>
    <lineage>
        <taxon>Bacteria</taxon>
        <taxon>Bacillati</taxon>
        <taxon>Actinomycetota</taxon>
        <taxon>Actinomycetes</taxon>
        <taxon>Micrococcales</taxon>
        <taxon>Promicromonosporaceae</taxon>
        <taxon>Xylanimonas</taxon>
    </lineage>
</organism>
<dbReference type="Proteomes" id="UP000293852">
    <property type="component" value="Unassembled WGS sequence"/>
</dbReference>
<reference evidence="1 2" key="1">
    <citation type="submission" date="2019-02" db="EMBL/GenBank/DDBJ databases">
        <title>Sequencing the genomes of 1000 actinobacteria strains.</title>
        <authorList>
            <person name="Klenk H.-P."/>
        </authorList>
    </citation>
    <scope>NUCLEOTIDE SEQUENCE [LARGE SCALE GENOMIC DNA]</scope>
    <source>
        <strain evidence="1 2">DSM 16932</strain>
    </source>
</reference>
<evidence type="ECO:0000313" key="2">
    <source>
        <dbReference type="Proteomes" id="UP000293852"/>
    </source>
</evidence>
<keyword evidence="2" id="KW-1185">Reference proteome</keyword>